<keyword evidence="1" id="KW-0489">Methyltransferase</keyword>
<dbReference type="Proteomes" id="UP000683559">
    <property type="component" value="Chromosome"/>
</dbReference>
<evidence type="ECO:0000313" key="1">
    <source>
        <dbReference type="EMBL" id="QXE92261.1"/>
    </source>
</evidence>
<reference evidence="1 2" key="1">
    <citation type="submission" date="2021-06" db="EMBL/GenBank/DDBJ databases">
        <title>Gemonas diversity in paddy soil.</title>
        <authorList>
            <person name="Liu G."/>
        </authorList>
    </citation>
    <scope>NUCLEOTIDE SEQUENCE [LARGE SCALE GENOMIC DNA]</scope>
    <source>
        <strain evidence="1 2">RG2</strain>
    </source>
</reference>
<dbReference type="CDD" id="cd02440">
    <property type="entry name" value="AdoMet_MTases"/>
    <property type="match status" value="1"/>
</dbReference>
<dbReference type="GO" id="GO:0032259">
    <property type="term" value="P:methylation"/>
    <property type="evidence" value="ECO:0007669"/>
    <property type="project" value="UniProtKB-KW"/>
</dbReference>
<gene>
    <name evidence="1" type="ORF">KP001_06995</name>
</gene>
<proteinExistence type="predicted"/>
<dbReference type="PANTHER" id="PTHR43861">
    <property type="entry name" value="TRANS-ACONITATE 2-METHYLTRANSFERASE-RELATED"/>
    <property type="match status" value="1"/>
</dbReference>
<evidence type="ECO:0000313" key="2">
    <source>
        <dbReference type="Proteomes" id="UP000683559"/>
    </source>
</evidence>
<organism evidence="1 2">
    <name type="scientific">Geomonas subterranea</name>
    <dbReference type="NCBI Taxonomy" id="2847989"/>
    <lineage>
        <taxon>Bacteria</taxon>
        <taxon>Pseudomonadati</taxon>
        <taxon>Thermodesulfobacteriota</taxon>
        <taxon>Desulfuromonadia</taxon>
        <taxon>Geobacterales</taxon>
        <taxon>Geobacteraceae</taxon>
        <taxon>Geomonas</taxon>
    </lineage>
</organism>
<keyword evidence="1" id="KW-0808">Transferase</keyword>
<accession>A0ABX8LLP5</accession>
<name>A0ABX8LLP5_9BACT</name>
<dbReference type="GO" id="GO:0008168">
    <property type="term" value="F:methyltransferase activity"/>
    <property type="evidence" value="ECO:0007669"/>
    <property type="project" value="UniProtKB-KW"/>
</dbReference>
<dbReference type="Pfam" id="PF13489">
    <property type="entry name" value="Methyltransf_23"/>
    <property type="match status" value="1"/>
</dbReference>
<dbReference type="RefSeq" id="WP_217288815.1">
    <property type="nucleotide sequence ID" value="NZ_CP077683.1"/>
</dbReference>
<dbReference type="EMBL" id="CP077683">
    <property type="protein sequence ID" value="QXE92261.1"/>
    <property type="molecule type" value="Genomic_DNA"/>
</dbReference>
<dbReference type="PANTHER" id="PTHR43861:SF6">
    <property type="entry name" value="METHYLTRANSFERASE TYPE 11"/>
    <property type="match status" value="1"/>
</dbReference>
<keyword evidence="2" id="KW-1185">Reference proteome</keyword>
<protein>
    <submittedName>
        <fullName evidence="1">Class I SAM-dependent methyltransferase</fullName>
    </submittedName>
</protein>
<sequence>MDLKEAQADNQKRHPWETSRLDALHDILCDHLTEGVRVLDIGCGDGFVAENLFSGLRHREVAAVDSNLTREQLVNFTAARSDISFQRELPQSGSFDLILLLDVLEHIEDDVSFLKNVVNRYLEAKGAVMITVPAFQALFSGHDAFLGHYRRYSLPALVQLAEVAGLKVRRSGYLFSSLLLPKLVLFKLLNSADVSEGVGQWRRGALLTSLIKLALRLDNKLLLAAGRLGIKIPGLTGWVLCEKQG</sequence>